<evidence type="ECO:0000313" key="2">
    <source>
        <dbReference type="EMBL" id="CAD8645578.1"/>
    </source>
</evidence>
<sequence>MQGLTAYDLSAHASNEDPEQRLEVIAFFLREDSARRAARQPTLPVLPASPRVEECHLSATFPAGSYHCISETNMERNGHWQVGRPADPISLSLIKNVNALPTALGHVQHQQTHQTTAGRKFWRRTVRKEQQTINPGSNRAAANFDADSDASVTGTDSRNSPLMQHLSIQFDTNEQIANVDTLRQSAVQQLPISSTRMSSTGMAGLDGKGAEVLGLGQDETAFVNCHETEGLEAATNVGSKDCSDILRTQWTPTAMRGEGGGTSPAAFRPFVRCGLRASCSTAAHP</sequence>
<protein>
    <submittedName>
        <fullName evidence="2">Uncharacterized protein</fullName>
    </submittedName>
</protein>
<organism evidence="2">
    <name type="scientific">Cryptomonas curvata</name>
    <dbReference type="NCBI Taxonomy" id="233186"/>
    <lineage>
        <taxon>Eukaryota</taxon>
        <taxon>Cryptophyceae</taxon>
        <taxon>Cryptomonadales</taxon>
        <taxon>Cryptomonadaceae</taxon>
        <taxon>Cryptomonas</taxon>
    </lineage>
</organism>
<dbReference type="EMBL" id="HBEZ01042226">
    <property type="protein sequence ID" value="CAD8645571.1"/>
    <property type="molecule type" value="Transcribed_RNA"/>
</dbReference>
<name>A0A6T8AX27_9CRYP</name>
<dbReference type="EMBL" id="HBEZ01042237">
    <property type="protein sequence ID" value="CAD8645578.1"/>
    <property type="molecule type" value="Transcribed_RNA"/>
</dbReference>
<evidence type="ECO:0000313" key="1">
    <source>
        <dbReference type="EMBL" id="CAD8645571.1"/>
    </source>
</evidence>
<proteinExistence type="predicted"/>
<dbReference type="AlphaFoldDB" id="A0A6T8AX27"/>
<gene>
    <name evidence="1" type="ORF">CCUR1050_LOCUS23256</name>
    <name evidence="2" type="ORF">CCUR1050_LOCUS23263</name>
</gene>
<reference evidence="2" key="1">
    <citation type="submission" date="2021-01" db="EMBL/GenBank/DDBJ databases">
        <authorList>
            <person name="Corre E."/>
            <person name="Pelletier E."/>
            <person name="Niang G."/>
            <person name="Scheremetjew M."/>
            <person name="Finn R."/>
            <person name="Kale V."/>
            <person name="Holt S."/>
            <person name="Cochrane G."/>
            <person name="Meng A."/>
            <person name="Brown T."/>
            <person name="Cohen L."/>
        </authorList>
    </citation>
    <scope>NUCLEOTIDE SEQUENCE</scope>
    <source>
        <strain evidence="2">CCAP979/52</strain>
    </source>
</reference>
<accession>A0A6T8AX27</accession>